<proteinExistence type="inferred from homology"/>
<evidence type="ECO:0000256" key="3">
    <source>
        <dbReference type="ARBA" id="ARBA00022475"/>
    </source>
</evidence>
<dbReference type="InterPro" id="IPR050895">
    <property type="entry name" value="XK-related_scramblase"/>
</dbReference>
<reference evidence="8" key="2">
    <citation type="journal article" date="2023" name="Science">
        <title>Genomic signatures of disease resistance in endangered staghorn corals.</title>
        <authorList>
            <person name="Vollmer S.V."/>
            <person name="Selwyn J.D."/>
            <person name="Despard B.A."/>
            <person name="Roesel C.L."/>
        </authorList>
    </citation>
    <scope>NUCLEOTIDE SEQUENCE</scope>
    <source>
        <strain evidence="8">K2</strain>
    </source>
</reference>
<reference evidence="8" key="1">
    <citation type="journal article" date="2023" name="G3 (Bethesda)">
        <title>Whole genome assembly and annotation of the endangered Caribbean coral Acropora cervicornis.</title>
        <authorList>
            <person name="Selwyn J.D."/>
            <person name="Vollmer S.V."/>
        </authorList>
    </citation>
    <scope>NUCLEOTIDE SEQUENCE</scope>
    <source>
        <strain evidence="8">K2</strain>
    </source>
</reference>
<feature type="transmembrane region" description="Helical" evidence="7">
    <location>
        <begin position="67"/>
        <end position="85"/>
    </location>
</feature>
<keyword evidence="3" id="KW-1003">Cell membrane</keyword>
<comment type="subcellular location">
    <subcellularLocation>
        <location evidence="1">Cell membrane</location>
        <topology evidence="1">Multi-pass membrane protein</topology>
    </subcellularLocation>
    <subcellularLocation>
        <location evidence="7">Membrane</location>
        <topology evidence="7">Multi-pass membrane protein</topology>
    </subcellularLocation>
</comment>
<dbReference type="Pfam" id="PF09815">
    <property type="entry name" value="XK-related"/>
    <property type="match status" value="1"/>
</dbReference>
<feature type="transmembrane region" description="Helical" evidence="7">
    <location>
        <begin position="266"/>
        <end position="293"/>
    </location>
</feature>
<evidence type="ECO:0000256" key="7">
    <source>
        <dbReference type="RuleBase" id="RU910716"/>
    </source>
</evidence>
<comment type="similarity">
    <text evidence="2 7">Belongs to the XK family.</text>
</comment>
<dbReference type="Proteomes" id="UP001249851">
    <property type="component" value="Unassembled WGS sequence"/>
</dbReference>
<evidence type="ECO:0000256" key="4">
    <source>
        <dbReference type="ARBA" id="ARBA00022692"/>
    </source>
</evidence>
<feature type="transmembrane region" description="Helical" evidence="7">
    <location>
        <begin position="299"/>
        <end position="316"/>
    </location>
</feature>
<evidence type="ECO:0000313" key="8">
    <source>
        <dbReference type="EMBL" id="KAK2561188.1"/>
    </source>
</evidence>
<organism evidence="8 9">
    <name type="scientific">Acropora cervicornis</name>
    <name type="common">Staghorn coral</name>
    <dbReference type="NCBI Taxonomy" id="6130"/>
    <lineage>
        <taxon>Eukaryota</taxon>
        <taxon>Metazoa</taxon>
        <taxon>Cnidaria</taxon>
        <taxon>Anthozoa</taxon>
        <taxon>Hexacorallia</taxon>
        <taxon>Scleractinia</taxon>
        <taxon>Astrocoeniina</taxon>
        <taxon>Acroporidae</taxon>
        <taxon>Acropora</taxon>
    </lineage>
</organism>
<evidence type="ECO:0000256" key="5">
    <source>
        <dbReference type="ARBA" id="ARBA00022989"/>
    </source>
</evidence>
<feature type="transmembrane region" description="Helical" evidence="7">
    <location>
        <begin position="389"/>
        <end position="409"/>
    </location>
</feature>
<feature type="transmembrane region" description="Helical" evidence="7">
    <location>
        <begin position="360"/>
        <end position="377"/>
    </location>
</feature>
<keyword evidence="4 7" id="KW-0812">Transmembrane</keyword>
<keyword evidence="5 7" id="KW-1133">Transmembrane helix</keyword>
<dbReference type="GO" id="GO:0005886">
    <property type="term" value="C:plasma membrane"/>
    <property type="evidence" value="ECO:0007669"/>
    <property type="project" value="UniProtKB-SubCell"/>
</dbReference>
<feature type="transmembrane region" description="Helical" evidence="7">
    <location>
        <begin position="97"/>
        <end position="123"/>
    </location>
</feature>
<gene>
    <name evidence="8" type="ORF">P5673_016333</name>
</gene>
<protein>
    <recommendedName>
        <fullName evidence="7">XK-related protein</fullName>
    </recommendedName>
</protein>
<dbReference type="PANTHER" id="PTHR16024">
    <property type="entry name" value="XK-RELATED PROTEIN"/>
    <property type="match status" value="1"/>
</dbReference>
<comment type="caution">
    <text evidence="8">The sequence shown here is derived from an EMBL/GenBank/DDBJ whole genome shotgun (WGS) entry which is preliminary data.</text>
</comment>
<keyword evidence="9" id="KW-1185">Reference proteome</keyword>
<name>A0AAD9QH55_ACRCE</name>
<dbReference type="EMBL" id="JARQWQ010000034">
    <property type="protein sequence ID" value="KAK2561188.1"/>
    <property type="molecule type" value="Genomic_DNA"/>
</dbReference>
<evidence type="ECO:0000256" key="1">
    <source>
        <dbReference type="ARBA" id="ARBA00004651"/>
    </source>
</evidence>
<evidence type="ECO:0000256" key="2">
    <source>
        <dbReference type="ARBA" id="ARBA00008789"/>
    </source>
</evidence>
<sequence length="475" mass="55599">MFFKRFIGCPTVMKETSSSACLCQFVSCRSSSRRLLQWILDTRPSELPKDPETKLWYERGYCTRFDLLFPFLTTSLMLLDVAFDLKVAITHYCRGDIAWASLTIAFALVSLVSINIVSANWFLEDQRSFKMEIMSKNGLAIKRWFYVCHVFLCGGLLRCCQIFRTVRLIRRKKTQSPGDKERFRLYIAQLQDSSALGVLEAFMEEAPQVSLQLYIMLRRRSFDPASYEDLTVALSIPKSLVLFSFNLLIYARYIRLADRESHQLKWLCLGALFFFLWRLFMLASRILALALFASCSRRYVFVVVGIHFLVSYVLLWRQECEYFESQPIKQKFFRCAIAYVHVFCFFPLEGKDTRRFGYPYYVLVLIENIVMVTWWTFVTTEYSLQFKIAMVLAECLTFFTGIVSLTLFYRCFHPSAASAREELDAGPRFSTLKIMYKRAQWERREHKKEISTVTAMNNQTFDHEGKDVLSADTIL</sequence>
<dbReference type="PANTHER" id="PTHR16024:SF6">
    <property type="entry name" value="XK-RELATED PROTEIN"/>
    <property type="match status" value="1"/>
</dbReference>
<evidence type="ECO:0000256" key="6">
    <source>
        <dbReference type="ARBA" id="ARBA00023136"/>
    </source>
</evidence>
<dbReference type="AlphaFoldDB" id="A0AAD9QH55"/>
<feature type="transmembrane region" description="Helical" evidence="7">
    <location>
        <begin position="144"/>
        <end position="164"/>
    </location>
</feature>
<accession>A0AAD9QH55</accession>
<feature type="transmembrane region" description="Helical" evidence="7">
    <location>
        <begin position="230"/>
        <end position="254"/>
    </location>
</feature>
<evidence type="ECO:0000313" key="9">
    <source>
        <dbReference type="Proteomes" id="UP001249851"/>
    </source>
</evidence>
<keyword evidence="6 7" id="KW-0472">Membrane</keyword>
<dbReference type="InterPro" id="IPR018629">
    <property type="entry name" value="XK-rel"/>
</dbReference>